<dbReference type="OrthoDB" id="678007at2759"/>
<dbReference type="OMA" id="RVKTNCL"/>
<dbReference type="AlphaFoldDB" id="A0A1U7ZMT9"/>
<accession>A0A1U7ZMT9</accession>
<name>A0A1U7ZMT9_NELNU</name>
<evidence type="ECO:0000313" key="1">
    <source>
        <dbReference type="Proteomes" id="UP000189703"/>
    </source>
</evidence>
<dbReference type="GeneID" id="104595542"/>
<sequence length="90" mass="9941">MDKVRSSAPTASTATGRRGIPVMSRIKRKCISFSASLQEGFRYFKALLVGQAKRLAARNEKEASEADLQATKMQIQAADAAEHTKKRLKM</sequence>
<dbReference type="KEGG" id="nnu:104595542"/>
<dbReference type="eggNOG" id="ENOG502SFI7">
    <property type="taxonomic scope" value="Eukaryota"/>
</dbReference>
<evidence type="ECO:0000313" key="2">
    <source>
        <dbReference type="RefSeq" id="XP_010254607.1"/>
    </source>
</evidence>
<proteinExistence type="predicted"/>
<dbReference type="RefSeq" id="XP_010254607.1">
    <property type="nucleotide sequence ID" value="XM_010256305.2"/>
</dbReference>
<keyword evidence="1" id="KW-1185">Reference proteome</keyword>
<dbReference type="Proteomes" id="UP000189703">
    <property type="component" value="Unplaced"/>
</dbReference>
<reference evidence="2" key="1">
    <citation type="submission" date="2025-08" db="UniProtKB">
        <authorList>
            <consortium name="RefSeq"/>
        </authorList>
    </citation>
    <scope>IDENTIFICATION</scope>
</reference>
<gene>
    <name evidence="2" type="primary">LOC104595542</name>
</gene>
<dbReference type="FunCoup" id="A0A1U7ZMT9">
    <property type="interactions" value="25"/>
</dbReference>
<protein>
    <submittedName>
        <fullName evidence="2">Uncharacterized protein LOC104595542</fullName>
    </submittedName>
</protein>
<organism evidence="1 2">
    <name type="scientific">Nelumbo nucifera</name>
    <name type="common">Sacred lotus</name>
    <dbReference type="NCBI Taxonomy" id="4432"/>
    <lineage>
        <taxon>Eukaryota</taxon>
        <taxon>Viridiplantae</taxon>
        <taxon>Streptophyta</taxon>
        <taxon>Embryophyta</taxon>
        <taxon>Tracheophyta</taxon>
        <taxon>Spermatophyta</taxon>
        <taxon>Magnoliopsida</taxon>
        <taxon>Proteales</taxon>
        <taxon>Nelumbonaceae</taxon>
        <taxon>Nelumbo</taxon>
    </lineage>
</organism>